<dbReference type="SUPFAM" id="SSF51621">
    <property type="entry name" value="Phosphoenolpyruvate/pyruvate domain"/>
    <property type="match status" value="1"/>
</dbReference>
<dbReference type="AlphaFoldDB" id="A0A7Y6A3N8"/>
<evidence type="ECO:0000313" key="8">
    <source>
        <dbReference type="Proteomes" id="UP000565724"/>
    </source>
</evidence>
<dbReference type="InterPro" id="IPR040442">
    <property type="entry name" value="Pyrv_kinase-like_dom_sf"/>
</dbReference>
<feature type="binding site" evidence="4">
    <location>
        <position position="112"/>
    </location>
    <ligand>
        <name>substrate</name>
    </ligand>
</feature>
<dbReference type="GO" id="GO:0000287">
    <property type="term" value="F:magnesium ion binding"/>
    <property type="evidence" value="ECO:0007669"/>
    <property type="project" value="TreeGrafter"/>
</dbReference>
<evidence type="ECO:0000256" key="4">
    <source>
        <dbReference type="PIRSR" id="PIRSR015582-1"/>
    </source>
</evidence>
<dbReference type="Pfam" id="PF03328">
    <property type="entry name" value="HpcH_HpaI"/>
    <property type="match status" value="1"/>
</dbReference>
<keyword evidence="7" id="KW-0456">Lyase</keyword>
<proteinExistence type="predicted"/>
<evidence type="ECO:0000256" key="1">
    <source>
        <dbReference type="ARBA" id="ARBA00001946"/>
    </source>
</evidence>
<keyword evidence="8" id="KW-1185">Reference proteome</keyword>
<dbReference type="Gene3D" id="3.20.20.60">
    <property type="entry name" value="Phosphoenolpyruvate-binding domains"/>
    <property type="match status" value="1"/>
</dbReference>
<feature type="binding site" evidence="4">
    <location>
        <position position="64"/>
    </location>
    <ligand>
        <name>substrate</name>
    </ligand>
</feature>
<sequence>MTGFTRGPALLFCPADRPERYAKAAARADAVILDLEDAVAVDAKPAARAALSSAPLDPDRTIVRVNPAGSHDFAADLRALEATPYRTIMLAKTSSAADVRQLAAFDVVALLETAAGVVAAASIAAEPNVVALMWGSEDLVASLGGTSSRGPDGGYRAVVRHARSVVLLAAGAHGKAAIDAVHLEVEDLAGLADEATDAAASGFAATACIHPSQVPVVRAAYRPREDEVRWARDVLAAAAGQGGAFLSEGRMVDGPILRQAEEVLRRAL</sequence>
<keyword evidence="2 5" id="KW-0479">Metal-binding</keyword>
<gene>
    <name evidence="7" type="ORF">HP550_14750</name>
</gene>
<dbReference type="InterPro" id="IPR015813">
    <property type="entry name" value="Pyrv/PenolPyrv_kinase-like_dom"/>
</dbReference>
<evidence type="ECO:0000313" key="7">
    <source>
        <dbReference type="EMBL" id="NUU18513.1"/>
    </source>
</evidence>
<keyword evidence="3 5" id="KW-0460">Magnesium</keyword>
<dbReference type="Proteomes" id="UP000565724">
    <property type="component" value="Unassembled WGS sequence"/>
</dbReference>
<dbReference type="RefSeq" id="WP_175348433.1">
    <property type="nucleotide sequence ID" value="NZ_JABMCI010000067.1"/>
</dbReference>
<dbReference type="GO" id="GO:0016829">
    <property type="term" value="F:lyase activity"/>
    <property type="evidence" value="ECO:0007669"/>
    <property type="project" value="UniProtKB-KW"/>
</dbReference>
<comment type="caution">
    <text evidence="7">The sequence shown here is derived from an EMBL/GenBank/DDBJ whole genome shotgun (WGS) entry which is preliminary data.</text>
</comment>
<evidence type="ECO:0000259" key="6">
    <source>
        <dbReference type="Pfam" id="PF03328"/>
    </source>
</evidence>
<evidence type="ECO:0000256" key="5">
    <source>
        <dbReference type="PIRSR" id="PIRSR015582-2"/>
    </source>
</evidence>
<evidence type="ECO:0000256" key="3">
    <source>
        <dbReference type="ARBA" id="ARBA00022842"/>
    </source>
</evidence>
<dbReference type="PANTHER" id="PTHR32308">
    <property type="entry name" value="LYASE BETA SUBUNIT, PUTATIVE (AFU_ORTHOLOGUE AFUA_4G13030)-RELATED"/>
    <property type="match status" value="1"/>
</dbReference>
<comment type="cofactor">
    <cofactor evidence="1">
        <name>Mg(2+)</name>
        <dbReference type="ChEBI" id="CHEBI:18420"/>
    </cofactor>
</comment>
<dbReference type="PANTHER" id="PTHR32308:SF10">
    <property type="entry name" value="CITRATE LYASE SUBUNIT BETA"/>
    <property type="match status" value="1"/>
</dbReference>
<dbReference type="PIRSF" id="PIRSF015582">
    <property type="entry name" value="Cit_lyase_B"/>
    <property type="match status" value="1"/>
</dbReference>
<reference evidence="7 8" key="1">
    <citation type="submission" date="2020-05" db="EMBL/GenBank/DDBJ databases">
        <title>Genome Sequencing of Type Strains.</title>
        <authorList>
            <person name="Lemaire J.F."/>
            <person name="Inderbitzin P."/>
            <person name="Gregorio O.A."/>
            <person name="Collins S.B."/>
            <person name="Wespe N."/>
            <person name="Knight-Connoni V."/>
        </authorList>
    </citation>
    <scope>NUCLEOTIDE SEQUENCE [LARGE SCALE GENOMIC DNA]</scope>
    <source>
        <strain evidence="7 8">ATCC 25174</strain>
    </source>
</reference>
<feature type="domain" description="HpcH/HpaI aldolase/citrate lyase" evidence="6">
    <location>
        <begin position="10"/>
        <end position="211"/>
    </location>
</feature>
<dbReference type="InterPro" id="IPR005000">
    <property type="entry name" value="Aldolase/citrate-lyase_domain"/>
</dbReference>
<dbReference type="EMBL" id="JABMCI010000067">
    <property type="protein sequence ID" value="NUU18513.1"/>
    <property type="molecule type" value="Genomic_DNA"/>
</dbReference>
<protein>
    <submittedName>
        <fullName evidence="7">CoA ester lyase</fullName>
    </submittedName>
</protein>
<dbReference type="GO" id="GO:0006107">
    <property type="term" value="P:oxaloacetate metabolic process"/>
    <property type="evidence" value="ECO:0007669"/>
    <property type="project" value="TreeGrafter"/>
</dbReference>
<organism evidence="7 8">
    <name type="scientific">Cellulomonas humilata</name>
    <dbReference type="NCBI Taxonomy" id="144055"/>
    <lineage>
        <taxon>Bacteria</taxon>
        <taxon>Bacillati</taxon>
        <taxon>Actinomycetota</taxon>
        <taxon>Actinomycetes</taxon>
        <taxon>Micrococcales</taxon>
        <taxon>Cellulomonadaceae</taxon>
        <taxon>Cellulomonas</taxon>
    </lineage>
</organism>
<feature type="binding site" evidence="5">
    <location>
        <position position="112"/>
    </location>
    <ligand>
        <name>Mg(2+)</name>
        <dbReference type="ChEBI" id="CHEBI:18420"/>
    </ligand>
</feature>
<name>A0A7Y6A3N8_9CELL</name>
<dbReference type="InterPro" id="IPR011206">
    <property type="entry name" value="Citrate_lyase_beta/mcl1/mcl2"/>
</dbReference>
<accession>A0A7Y6A3N8</accession>
<feature type="binding site" evidence="5">
    <location>
        <position position="138"/>
    </location>
    <ligand>
        <name>Mg(2+)</name>
        <dbReference type="ChEBI" id="CHEBI:18420"/>
    </ligand>
</feature>
<evidence type="ECO:0000256" key="2">
    <source>
        <dbReference type="ARBA" id="ARBA00022723"/>
    </source>
</evidence>